<keyword evidence="6" id="KW-0645">Protease</keyword>
<evidence type="ECO:0000256" key="4">
    <source>
        <dbReference type="ARBA" id="ARBA00022989"/>
    </source>
</evidence>
<keyword evidence="4 6" id="KW-1133">Transmembrane helix</keyword>
<dbReference type="Gene3D" id="1.20.1540.10">
    <property type="entry name" value="Rhomboid-like"/>
    <property type="match status" value="1"/>
</dbReference>
<feature type="transmembrane region" description="Helical" evidence="6">
    <location>
        <begin position="343"/>
        <end position="364"/>
    </location>
</feature>
<organism evidence="8 9">
    <name type="scientific">Trema orientale</name>
    <name type="common">Charcoal tree</name>
    <name type="synonym">Celtis orientalis</name>
    <dbReference type="NCBI Taxonomy" id="63057"/>
    <lineage>
        <taxon>Eukaryota</taxon>
        <taxon>Viridiplantae</taxon>
        <taxon>Streptophyta</taxon>
        <taxon>Embryophyta</taxon>
        <taxon>Tracheophyta</taxon>
        <taxon>Spermatophyta</taxon>
        <taxon>Magnoliopsida</taxon>
        <taxon>eudicotyledons</taxon>
        <taxon>Gunneridae</taxon>
        <taxon>Pentapetalae</taxon>
        <taxon>rosids</taxon>
        <taxon>fabids</taxon>
        <taxon>Rosales</taxon>
        <taxon>Cannabaceae</taxon>
        <taxon>Trema</taxon>
    </lineage>
</organism>
<dbReference type="GO" id="GO:0004252">
    <property type="term" value="F:serine-type endopeptidase activity"/>
    <property type="evidence" value="ECO:0007669"/>
    <property type="project" value="InterPro"/>
</dbReference>
<feature type="transmembrane region" description="Helical" evidence="6">
    <location>
        <begin position="177"/>
        <end position="201"/>
    </location>
</feature>
<keyword evidence="5 6" id="KW-0472">Membrane</keyword>
<feature type="transmembrane region" description="Helical" evidence="6">
    <location>
        <begin position="100"/>
        <end position="120"/>
    </location>
</feature>
<dbReference type="InterPro" id="IPR022764">
    <property type="entry name" value="Peptidase_S54_rhomboid_dom"/>
</dbReference>
<proteinExistence type="inferred from homology"/>
<dbReference type="STRING" id="63057.A0A2P5G235"/>
<dbReference type="Pfam" id="PF01694">
    <property type="entry name" value="Rhomboid"/>
    <property type="match status" value="1"/>
</dbReference>
<reference evidence="9" key="1">
    <citation type="submission" date="2016-06" db="EMBL/GenBank/DDBJ databases">
        <title>Parallel loss of symbiosis genes in relatives of nitrogen-fixing non-legume Parasponia.</title>
        <authorList>
            <person name="Van Velzen R."/>
            <person name="Holmer R."/>
            <person name="Bu F."/>
            <person name="Rutten L."/>
            <person name="Van Zeijl A."/>
            <person name="Liu W."/>
            <person name="Santuari L."/>
            <person name="Cao Q."/>
            <person name="Sharma T."/>
            <person name="Shen D."/>
            <person name="Roswanjaya Y."/>
            <person name="Wardhani T."/>
            <person name="Kalhor M.S."/>
            <person name="Jansen J."/>
            <person name="Van den Hoogen J."/>
            <person name="Gungor B."/>
            <person name="Hartog M."/>
            <person name="Hontelez J."/>
            <person name="Verver J."/>
            <person name="Yang W.-C."/>
            <person name="Schijlen E."/>
            <person name="Repin R."/>
            <person name="Schilthuizen M."/>
            <person name="Schranz E."/>
            <person name="Heidstra R."/>
            <person name="Miyata K."/>
            <person name="Fedorova E."/>
            <person name="Kohlen W."/>
            <person name="Bisseling T."/>
            <person name="Smit S."/>
            <person name="Geurts R."/>
        </authorList>
    </citation>
    <scope>NUCLEOTIDE SEQUENCE [LARGE SCALE GENOMIC DNA]</scope>
    <source>
        <strain evidence="9">cv. RG33-2</strain>
    </source>
</reference>
<sequence>MLAIEPLYLPPILTAESSLLTVSQYSWTIKAANLHFDSSNLSLSLYITLSLESMAETSKLETQIEVKPPPPPPFLIENLQEQTVLLSFFKSGPRSWRRDTWITAVLLIIPIIAFTVTMFVNDCWRNSHRECALKALGRFSFQPLSENPLLGPSASTLDEMGAFRRTFLREHQMWRFFAFQCLHAGVIPFVINLSSVAFVGFHLEREFGPLRVGIIYLLSAFSGTLVAALFVQNKPAVGSSGALYGLLGAALSELIWNWRMYTDKLAALALLLSICMINLALGLLPYVDNFASTGGFIAGILLGAALLCSYEMQQKPQNTGKGSDQSFIKLKLKHKLEWSGFRTFLLLLFCLLFAGCLVAVLYGVDMNEYCSWCQHLNCVPTKRWSCEDREIYCQERNRSLLEGGQVVMPALASAMMRRFNEFAAAKLAERQNWMKVIFEPDFSRWSLPSIPLRLSATGVSGMLVKVMVSNVLPELTLSCLSNGNFKIYRYTNISKSRLNDICSMLCDSDYIGTP</sequence>
<dbReference type="GO" id="GO:0016020">
    <property type="term" value="C:membrane"/>
    <property type="evidence" value="ECO:0007669"/>
    <property type="project" value="UniProtKB-SubCell"/>
</dbReference>
<feature type="domain" description="Peptidase S54 rhomboid" evidence="7">
    <location>
        <begin position="171"/>
        <end position="307"/>
    </location>
</feature>
<dbReference type="SUPFAM" id="SSF144091">
    <property type="entry name" value="Rhomboid-like"/>
    <property type="match status" value="1"/>
</dbReference>
<dbReference type="InterPro" id="IPR035952">
    <property type="entry name" value="Rhomboid-like_sf"/>
</dbReference>
<dbReference type="AlphaFoldDB" id="A0A2P5G235"/>
<feature type="transmembrane region" description="Helical" evidence="6">
    <location>
        <begin position="237"/>
        <end position="258"/>
    </location>
</feature>
<evidence type="ECO:0000259" key="7">
    <source>
        <dbReference type="Pfam" id="PF01694"/>
    </source>
</evidence>
<comment type="function">
    <text evidence="6">Serine protease involved in intramembrane proteolysis.</text>
</comment>
<evidence type="ECO:0000256" key="2">
    <source>
        <dbReference type="ARBA" id="ARBA00009045"/>
    </source>
</evidence>
<dbReference type="InParanoid" id="A0A2P5G235"/>
<dbReference type="PANTHER" id="PTHR22936:SF75">
    <property type="entry name" value="RHOMBOID-LIKE PROTEIN 8"/>
    <property type="match status" value="1"/>
</dbReference>
<dbReference type="PANTHER" id="PTHR22936">
    <property type="entry name" value="RHOMBOID-RELATED"/>
    <property type="match status" value="1"/>
</dbReference>
<comment type="caution">
    <text evidence="8">The sequence shown here is derived from an EMBL/GenBank/DDBJ whole genome shotgun (WGS) entry which is preliminary data.</text>
</comment>
<dbReference type="Proteomes" id="UP000237000">
    <property type="component" value="Unassembled WGS sequence"/>
</dbReference>
<protein>
    <recommendedName>
        <fullName evidence="6">RHOMBOID-like protein</fullName>
        <ecNumber evidence="6">3.4.21.105</ecNumber>
    </recommendedName>
</protein>
<feature type="transmembrane region" description="Helical" evidence="6">
    <location>
        <begin position="290"/>
        <end position="310"/>
    </location>
</feature>
<gene>
    <name evidence="8" type="ORF">TorRG33x02_003830</name>
</gene>
<keyword evidence="3 6" id="KW-0812">Transmembrane</keyword>
<comment type="catalytic activity">
    <reaction evidence="6">
        <text>Cleaves type-1 transmembrane domains using a catalytic dyad composed of serine and histidine that are contributed by different transmembrane domains.</text>
        <dbReference type="EC" id="3.4.21.105"/>
    </reaction>
</comment>
<comment type="similarity">
    <text evidence="2 6">Belongs to the peptidase S54 family.</text>
</comment>
<evidence type="ECO:0000313" key="8">
    <source>
        <dbReference type="EMBL" id="POO04079.1"/>
    </source>
</evidence>
<evidence type="ECO:0000256" key="3">
    <source>
        <dbReference type="ARBA" id="ARBA00022692"/>
    </source>
</evidence>
<dbReference type="EMBL" id="JXTC01000001">
    <property type="protein sequence ID" value="POO04079.1"/>
    <property type="molecule type" value="Genomic_DNA"/>
</dbReference>
<evidence type="ECO:0000313" key="9">
    <source>
        <dbReference type="Proteomes" id="UP000237000"/>
    </source>
</evidence>
<comment type="subcellular location">
    <subcellularLocation>
        <location evidence="1 6">Membrane</location>
        <topology evidence="1 6">Multi-pass membrane protein</topology>
    </subcellularLocation>
</comment>
<keyword evidence="9" id="KW-1185">Reference proteome</keyword>
<name>A0A2P5G235_TREOI</name>
<evidence type="ECO:0000256" key="5">
    <source>
        <dbReference type="ARBA" id="ARBA00023136"/>
    </source>
</evidence>
<keyword evidence="6" id="KW-0720">Serine protease</keyword>
<feature type="transmembrane region" description="Helical" evidence="6">
    <location>
        <begin position="213"/>
        <end position="231"/>
    </location>
</feature>
<dbReference type="OrthoDB" id="418595at2759"/>
<evidence type="ECO:0000256" key="1">
    <source>
        <dbReference type="ARBA" id="ARBA00004141"/>
    </source>
</evidence>
<dbReference type="InterPro" id="IPR002610">
    <property type="entry name" value="Peptidase_S54_rhomboid-like"/>
</dbReference>
<dbReference type="FunCoup" id="A0A2P5G235">
    <property type="interactions" value="34"/>
</dbReference>
<dbReference type="EC" id="3.4.21.105" evidence="6"/>
<accession>A0A2P5G235</accession>
<feature type="transmembrane region" description="Helical" evidence="6">
    <location>
        <begin position="265"/>
        <end position="284"/>
    </location>
</feature>
<dbReference type="GO" id="GO:0006508">
    <property type="term" value="P:proteolysis"/>
    <property type="evidence" value="ECO:0007669"/>
    <property type="project" value="UniProtKB-KW"/>
</dbReference>
<evidence type="ECO:0000256" key="6">
    <source>
        <dbReference type="RuleBase" id="RU362115"/>
    </source>
</evidence>
<keyword evidence="6" id="KW-0378">Hydrolase</keyword>